<dbReference type="EMBL" id="JYDJ01000268">
    <property type="protein sequence ID" value="KRX38426.1"/>
    <property type="molecule type" value="Genomic_DNA"/>
</dbReference>
<organism evidence="1 2">
    <name type="scientific">Trichinella murrelli</name>
    <dbReference type="NCBI Taxonomy" id="144512"/>
    <lineage>
        <taxon>Eukaryota</taxon>
        <taxon>Metazoa</taxon>
        <taxon>Ecdysozoa</taxon>
        <taxon>Nematoda</taxon>
        <taxon>Enoplea</taxon>
        <taxon>Dorylaimia</taxon>
        <taxon>Trichinellida</taxon>
        <taxon>Trichinellidae</taxon>
        <taxon>Trichinella</taxon>
    </lineage>
</organism>
<keyword evidence="2" id="KW-1185">Reference proteome</keyword>
<comment type="caution">
    <text evidence="1">The sequence shown here is derived from an EMBL/GenBank/DDBJ whole genome shotgun (WGS) entry which is preliminary data.</text>
</comment>
<evidence type="ECO:0000313" key="2">
    <source>
        <dbReference type="Proteomes" id="UP000055048"/>
    </source>
</evidence>
<sequence length="65" mass="7671">MEFLHRRGRMLQIPTEQKKSEYQESTSNKALVFSFEIDLWVFVIERPGGIPITLDVTGNIRDYRL</sequence>
<accession>A0A0V0THD5</accession>
<evidence type="ECO:0000313" key="1">
    <source>
        <dbReference type="EMBL" id="KRX38426.1"/>
    </source>
</evidence>
<protein>
    <submittedName>
        <fullName evidence="1">Uncharacterized protein</fullName>
    </submittedName>
</protein>
<reference evidence="1 2" key="1">
    <citation type="submission" date="2015-01" db="EMBL/GenBank/DDBJ databases">
        <title>Evolution of Trichinella species and genotypes.</title>
        <authorList>
            <person name="Korhonen P.K."/>
            <person name="Edoardo P."/>
            <person name="Giuseppe L.R."/>
            <person name="Gasser R.B."/>
        </authorList>
    </citation>
    <scope>NUCLEOTIDE SEQUENCE [LARGE SCALE GENOMIC DNA]</scope>
    <source>
        <strain evidence="1">ISS417</strain>
    </source>
</reference>
<dbReference type="Proteomes" id="UP000055048">
    <property type="component" value="Unassembled WGS sequence"/>
</dbReference>
<gene>
    <name evidence="1" type="ORF">T05_11199</name>
</gene>
<proteinExistence type="predicted"/>
<name>A0A0V0THD5_9BILA</name>
<dbReference type="AlphaFoldDB" id="A0A0V0THD5"/>